<evidence type="ECO:0000313" key="1">
    <source>
        <dbReference type="EMBL" id="KAG8235472.1"/>
    </source>
</evidence>
<reference evidence="1" key="2">
    <citation type="submission" date="2017-10" db="EMBL/GenBank/DDBJ databases">
        <title>Ladona fulva Genome sequencing and assembly.</title>
        <authorList>
            <person name="Murali S."/>
            <person name="Richards S."/>
            <person name="Bandaranaike D."/>
            <person name="Bellair M."/>
            <person name="Blankenburg K."/>
            <person name="Chao H."/>
            <person name="Dinh H."/>
            <person name="Doddapaneni H."/>
            <person name="Dugan-Rocha S."/>
            <person name="Elkadiri S."/>
            <person name="Gnanaolivu R."/>
            <person name="Hernandez B."/>
            <person name="Skinner E."/>
            <person name="Javaid M."/>
            <person name="Lee S."/>
            <person name="Li M."/>
            <person name="Ming W."/>
            <person name="Munidasa M."/>
            <person name="Muniz J."/>
            <person name="Nguyen L."/>
            <person name="Hughes D."/>
            <person name="Osuji N."/>
            <person name="Pu L.-L."/>
            <person name="Puazo M."/>
            <person name="Qu C."/>
            <person name="Quiroz J."/>
            <person name="Raj R."/>
            <person name="Weissenberger G."/>
            <person name="Xin Y."/>
            <person name="Zou X."/>
            <person name="Han Y."/>
            <person name="Worley K."/>
            <person name="Muzny D."/>
            <person name="Gibbs R."/>
        </authorList>
    </citation>
    <scope>NUCLEOTIDE SEQUENCE</scope>
    <source>
        <strain evidence="1">Sampled in the wild</strain>
    </source>
</reference>
<accession>A0A8K0KI68</accession>
<dbReference type="EMBL" id="KZ308912">
    <property type="protein sequence ID" value="KAG8235472.1"/>
    <property type="molecule type" value="Genomic_DNA"/>
</dbReference>
<evidence type="ECO:0000313" key="2">
    <source>
        <dbReference type="Proteomes" id="UP000792457"/>
    </source>
</evidence>
<dbReference type="Proteomes" id="UP000792457">
    <property type="component" value="Unassembled WGS sequence"/>
</dbReference>
<proteinExistence type="predicted"/>
<keyword evidence="2" id="KW-1185">Reference proteome</keyword>
<dbReference type="AlphaFoldDB" id="A0A8K0KI68"/>
<gene>
    <name evidence="1" type="ORF">J437_LFUL014102</name>
</gene>
<reference evidence="1" key="1">
    <citation type="submission" date="2013-04" db="EMBL/GenBank/DDBJ databases">
        <authorList>
            <person name="Qu J."/>
            <person name="Murali S.C."/>
            <person name="Bandaranaike D."/>
            <person name="Bellair M."/>
            <person name="Blankenburg K."/>
            <person name="Chao H."/>
            <person name="Dinh H."/>
            <person name="Doddapaneni H."/>
            <person name="Downs B."/>
            <person name="Dugan-Rocha S."/>
            <person name="Elkadiri S."/>
            <person name="Gnanaolivu R.D."/>
            <person name="Hernandez B."/>
            <person name="Javaid M."/>
            <person name="Jayaseelan J.C."/>
            <person name="Lee S."/>
            <person name="Li M."/>
            <person name="Ming W."/>
            <person name="Munidasa M."/>
            <person name="Muniz J."/>
            <person name="Nguyen L."/>
            <person name="Ongeri F."/>
            <person name="Osuji N."/>
            <person name="Pu L.-L."/>
            <person name="Puazo M."/>
            <person name="Qu C."/>
            <person name="Quiroz J."/>
            <person name="Raj R."/>
            <person name="Weissenberger G."/>
            <person name="Xin Y."/>
            <person name="Zou X."/>
            <person name="Han Y."/>
            <person name="Richards S."/>
            <person name="Worley K."/>
            <person name="Muzny D."/>
            <person name="Gibbs R."/>
        </authorList>
    </citation>
    <scope>NUCLEOTIDE SEQUENCE</scope>
    <source>
        <strain evidence="1">Sampled in the wild</strain>
    </source>
</reference>
<organism evidence="1 2">
    <name type="scientific">Ladona fulva</name>
    <name type="common">Scarce chaser dragonfly</name>
    <name type="synonym">Libellula fulva</name>
    <dbReference type="NCBI Taxonomy" id="123851"/>
    <lineage>
        <taxon>Eukaryota</taxon>
        <taxon>Metazoa</taxon>
        <taxon>Ecdysozoa</taxon>
        <taxon>Arthropoda</taxon>
        <taxon>Hexapoda</taxon>
        <taxon>Insecta</taxon>
        <taxon>Pterygota</taxon>
        <taxon>Palaeoptera</taxon>
        <taxon>Odonata</taxon>
        <taxon>Epiprocta</taxon>
        <taxon>Anisoptera</taxon>
        <taxon>Libelluloidea</taxon>
        <taxon>Libellulidae</taxon>
        <taxon>Ladona</taxon>
    </lineage>
</organism>
<comment type="caution">
    <text evidence="1">The sequence shown here is derived from an EMBL/GenBank/DDBJ whole genome shotgun (WGS) entry which is preliminary data.</text>
</comment>
<name>A0A8K0KI68_LADFU</name>
<protein>
    <submittedName>
        <fullName evidence="1">Uncharacterized protein</fullName>
    </submittedName>
</protein>
<dbReference type="OrthoDB" id="6256716at2759"/>
<sequence length="77" mass="8660">MATAYVHQCCPIGVRTIDVMPVWQPQKVLYILTVLVESKGYNVHTKVIPLLTETAPRLPGIESIYCNIQNIIKRSGH</sequence>